<organism evidence="2">
    <name type="scientific">Culex pipiens</name>
    <name type="common">House mosquito</name>
    <dbReference type="NCBI Taxonomy" id="7175"/>
    <lineage>
        <taxon>Eukaryota</taxon>
        <taxon>Metazoa</taxon>
        <taxon>Ecdysozoa</taxon>
        <taxon>Arthropoda</taxon>
        <taxon>Hexapoda</taxon>
        <taxon>Insecta</taxon>
        <taxon>Pterygota</taxon>
        <taxon>Neoptera</taxon>
        <taxon>Endopterygota</taxon>
        <taxon>Diptera</taxon>
        <taxon>Nematocera</taxon>
        <taxon>Culicoidea</taxon>
        <taxon>Culicidae</taxon>
        <taxon>Culicinae</taxon>
        <taxon>Culicini</taxon>
        <taxon>Culex</taxon>
        <taxon>Culex</taxon>
    </lineage>
</organism>
<keyword evidence="1" id="KW-0812">Transmembrane</keyword>
<dbReference type="EMBL" id="HBUE01059447">
    <property type="protein sequence ID" value="CAG6467976.1"/>
    <property type="molecule type" value="Transcribed_RNA"/>
</dbReference>
<proteinExistence type="predicted"/>
<keyword evidence="1" id="KW-0472">Membrane</keyword>
<dbReference type="AlphaFoldDB" id="A0A8D8B5G5"/>
<evidence type="ECO:0000313" key="2">
    <source>
        <dbReference type="EMBL" id="CAG6467974.1"/>
    </source>
</evidence>
<accession>A0A8D8B5G5</accession>
<evidence type="ECO:0000256" key="1">
    <source>
        <dbReference type="SAM" id="Phobius"/>
    </source>
</evidence>
<protein>
    <submittedName>
        <fullName evidence="2">(northern house mosquito) hypothetical protein</fullName>
    </submittedName>
</protein>
<reference evidence="2" key="1">
    <citation type="submission" date="2021-05" db="EMBL/GenBank/DDBJ databases">
        <authorList>
            <person name="Alioto T."/>
            <person name="Alioto T."/>
            <person name="Gomez Garrido J."/>
        </authorList>
    </citation>
    <scope>NUCLEOTIDE SEQUENCE</scope>
</reference>
<keyword evidence="1" id="KW-1133">Transmembrane helix</keyword>
<feature type="transmembrane region" description="Helical" evidence="1">
    <location>
        <begin position="23"/>
        <end position="43"/>
    </location>
</feature>
<name>A0A8D8B5G5_CULPI</name>
<dbReference type="EMBL" id="HBUE01059444">
    <property type="protein sequence ID" value="CAG6467974.1"/>
    <property type="molecule type" value="Transcribed_RNA"/>
</dbReference>
<sequence>MTIAKEVFSALDGCGWFPCQKKMVVGVLVASIAIASADIYKFIIFTWKNRISRDELCPMSRTDPMYQVPMNREEVSLGRSSRAMLLVVIRSRYSIRHRVQLVCNPVGRSVARYPCVRPVAEHVQRGWLADGASVGQQLDVDELKTTVQPCTARDTVSPVDGDEWDVLACL</sequence>